<organism evidence="1 2">
    <name type="scientific">Pseudomonas fluorescens ICMP 11288</name>
    <dbReference type="NCBI Taxonomy" id="1198309"/>
    <lineage>
        <taxon>Bacteria</taxon>
        <taxon>Pseudomonadati</taxon>
        <taxon>Pseudomonadota</taxon>
        <taxon>Gammaproteobacteria</taxon>
        <taxon>Pseudomonadales</taxon>
        <taxon>Pseudomonadaceae</taxon>
        <taxon>Pseudomonas</taxon>
    </lineage>
</organism>
<evidence type="ECO:0000313" key="1">
    <source>
        <dbReference type="EMBL" id="KTB67081.1"/>
    </source>
</evidence>
<proteinExistence type="predicted"/>
<gene>
    <name evidence="1" type="ORF">AO063_21525</name>
</gene>
<dbReference type="EMBL" id="LKEF01000012">
    <property type="protein sequence ID" value="KTB67081.1"/>
    <property type="molecule type" value="Genomic_DNA"/>
</dbReference>
<dbReference type="RefSeq" id="WP_058419845.1">
    <property type="nucleotide sequence ID" value="NZ_LKEF01000012.1"/>
</dbReference>
<name>A0A0W0I1Q0_PSEFL</name>
<comment type="caution">
    <text evidence="1">The sequence shown here is derived from an EMBL/GenBank/DDBJ whole genome shotgun (WGS) entry which is preliminary data.</text>
</comment>
<accession>A0A0W0I1Q0</accession>
<evidence type="ECO:0000313" key="2">
    <source>
        <dbReference type="Proteomes" id="UP000054197"/>
    </source>
</evidence>
<protein>
    <recommendedName>
        <fullName evidence="3">Lipoprotein</fullName>
    </recommendedName>
</protein>
<sequence length="392" mass="42647">MKNGVLFAVVMAVALTGCTARLTGGVDALNQRIAYLGLNDKNCWNPDNQESARSCQLDVGAGMRIRLDSIALPSGNEKVEQQTLPSSYTYTVPDVDGAMADGLALGRENAFFMTTLLSMSEQDRDDLGAWQLMYGNDSESYSSRVKTAPGTYATSILKPFLEKIRVDYQFVEKSGIPRRTTSQLAKRVFCSADARDHTIGNGLASRTLHVTLPPEKDGTRTIAIGSDDWFYADQVGVINATRGSEFMRYTLSTPSRARNNIELSIAVRLSSEEGVRYVPPCTTVADIERMFGIEIVGLWREQSNFALKGKEGDATADGLITLRGSDKSTVSPDGYYSIELRSGATAAPGGKLVDATNLCAEMNSCPESVLLAHRDVLLVGHRKQILGSFWAQ</sequence>
<dbReference type="Proteomes" id="UP000054197">
    <property type="component" value="Unassembled WGS sequence"/>
</dbReference>
<reference evidence="1 2" key="1">
    <citation type="submission" date="2015-09" db="EMBL/GenBank/DDBJ databases">
        <title>Genome sequence of ICMP 11288.</title>
        <authorList>
            <person name="Visnovsky S."/>
            <person name="Lu A."/>
            <person name="Panda P."/>
            <person name="Pitman A."/>
        </authorList>
    </citation>
    <scope>NUCLEOTIDE SEQUENCE [LARGE SCALE GENOMIC DNA]</scope>
    <source>
        <strain evidence="1 2">ICMP 11288</strain>
    </source>
</reference>
<evidence type="ECO:0008006" key="3">
    <source>
        <dbReference type="Google" id="ProtNLM"/>
    </source>
</evidence>
<dbReference type="PROSITE" id="PS51257">
    <property type="entry name" value="PROKAR_LIPOPROTEIN"/>
    <property type="match status" value="1"/>
</dbReference>
<dbReference type="AlphaFoldDB" id="A0A0W0I1Q0"/>